<proteinExistence type="predicted"/>
<name>A0A0E9UF26_ANGAN</name>
<protein>
    <submittedName>
        <fullName evidence="2">Uncharacterized protein</fullName>
    </submittedName>
</protein>
<evidence type="ECO:0000313" key="2">
    <source>
        <dbReference type="EMBL" id="JAH63810.1"/>
    </source>
</evidence>
<reference evidence="2" key="1">
    <citation type="submission" date="2014-11" db="EMBL/GenBank/DDBJ databases">
        <authorList>
            <person name="Amaro Gonzalez C."/>
        </authorList>
    </citation>
    <scope>NUCLEOTIDE SEQUENCE</scope>
</reference>
<sequence>MVHAVKSSTDCAHFHSYQLR</sequence>
<dbReference type="AlphaFoldDB" id="A0A0E9UF26"/>
<evidence type="ECO:0000256" key="1">
    <source>
        <dbReference type="SAM" id="MobiDB-lite"/>
    </source>
</evidence>
<accession>A0A0E9UF26</accession>
<organism evidence="2">
    <name type="scientific">Anguilla anguilla</name>
    <name type="common">European freshwater eel</name>
    <name type="synonym">Muraena anguilla</name>
    <dbReference type="NCBI Taxonomy" id="7936"/>
    <lineage>
        <taxon>Eukaryota</taxon>
        <taxon>Metazoa</taxon>
        <taxon>Chordata</taxon>
        <taxon>Craniata</taxon>
        <taxon>Vertebrata</taxon>
        <taxon>Euteleostomi</taxon>
        <taxon>Actinopterygii</taxon>
        <taxon>Neopterygii</taxon>
        <taxon>Teleostei</taxon>
        <taxon>Anguilliformes</taxon>
        <taxon>Anguillidae</taxon>
        <taxon>Anguilla</taxon>
    </lineage>
</organism>
<dbReference type="EMBL" id="GBXM01044767">
    <property type="protein sequence ID" value="JAH63810.1"/>
    <property type="molecule type" value="Transcribed_RNA"/>
</dbReference>
<feature type="region of interest" description="Disordered" evidence="1">
    <location>
        <begin position="1"/>
        <end position="20"/>
    </location>
</feature>
<feature type="compositionally biased region" description="Polar residues" evidence="1">
    <location>
        <begin position="1"/>
        <end position="10"/>
    </location>
</feature>
<reference evidence="2" key="2">
    <citation type="journal article" date="2015" name="Fish Shellfish Immunol.">
        <title>Early steps in the European eel (Anguilla anguilla)-Vibrio vulnificus interaction in the gills: Role of the RtxA13 toxin.</title>
        <authorList>
            <person name="Callol A."/>
            <person name="Pajuelo D."/>
            <person name="Ebbesson L."/>
            <person name="Teles M."/>
            <person name="MacKenzie S."/>
            <person name="Amaro C."/>
        </authorList>
    </citation>
    <scope>NUCLEOTIDE SEQUENCE</scope>
</reference>